<feature type="domain" description="Ice-binding protein C-terminal" evidence="2">
    <location>
        <begin position="247"/>
        <end position="271"/>
    </location>
</feature>
<dbReference type="NCBIfam" id="TIGR02595">
    <property type="entry name" value="PEP_CTERM"/>
    <property type="match status" value="1"/>
</dbReference>
<feature type="signal peptide" evidence="1">
    <location>
        <begin position="1"/>
        <end position="25"/>
    </location>
</feature>
<keyword evidence="4" id="KW-1185">Reference proteome</keyword>
<organism evidence="3 4">
    <name type="scientific">Alkalimonas cellulosilytica</name>
    <dbReference type="NCBI Taxonomy" id="3058395"/>
    <lineage>
        <taxon>Bacteria</taxon>
        <taxon>Pseudomonadati</taxon>
        <taxon>Pseudomonadota</taxon>
        <taxon>Gammaproteobacteria</taxon>
        <taxon>Alkalimonas</taxon>
    </lineage>
</organism>
<gene>
    <name evidence="3" type="ORF">QWY20_11115</name>
</gene>
<protein>
    <submittedName>
        <fullName evidence="3">THxN family PEP-CTERM protein</fullName>
    </submittedName>
</protein>
<sequence>MRLQRKTTIGLLAGAACLLSAQAFAAPITSFDFTVGGGFVDGTATCDNGGACNLSYSNIDPLSGDYLNINWGTPANTNASGLQITHDPDGLGAIQVGAGPQRVGAFSHSNFVLQAAGSWMNFVQLSGIFNLFDPDSNLIAPTPIVQLNNLAFHETLNANPCQDPFPGGNVTVCDDVFTTEVLAAAFNFTIDGYIYTFTFGFEAGDGITGFIFDTWDFGDGDVPVVRIWTQENGTSTIYTTATIDVRPVPEPGTLAMFGLSLLGMGAYARRKKQR</sequence>
<evidence type="ECO:0000313" key="4">
    <source>
        <dbReference type="Proteomes" id="UP001336314"/>
    </source>
</evidence>
<keyword evidence="1" id="KW-0732">Signal</keyword>
<accession>A0ABU7J675</accession>
<evidence type="ECO:0000259" key="2">
    <source>
        <dbReference type="Pfam" id="PF07589"/>
    </source>
</evidence>
<dbReference type="InterPro" id="IPR013424">
    <property type="entry name" value="Ice-binding_C"/>
</dbReference>
<dbReference type="Proteomes" id="UP001336314">
    <property type="component" value="Unassembled WGS sequence"/>
</dbReference>
<reference evidence="3 4" key="1">
    <citation type="submission" date="2023-07" db="EMBL/GenBank/DDBJ databases">
        <title>Alkalimonas sp., MEB108 novel, alkaliphilic bacterium isolated from Lonar Lake, India.</title>
        <authorList>
            <person name="Joshi A."/>
            <person name="Thite S."/>
        </authorList>
    </citation>
    <scope>NUCLEOTIDE SEQUENCE [LARGE SCALE GENOMIC DNA]</scope>
    <source>
        <strain evidence="3 4">MEB108</strain>
    </source>
</reference>
<name>A0ABU7J675_9GAMM</name>
<comment type="caution">
    <text evidence="3">The sequence shown here is derived from an EMBL/GenBank/DDBJ whole genome shotgun (WGS) entry which is preliminary data.</text>
</comment>
<dbReference type="Pfam" id="PF07589">
    <property type="entry name" value="PEP-CTERM"/>
    <property type="match status" value="1"/>
</dbReference>
<dbReference type="PROSITE" id="PS51257">
    <property type="entry name" value="PROKAR_LIPOPROTEIN"/>
    <property type="match status" value="1"/>
</dbReference>
<dbReference type="NCBIfam" id="NF038125">
    <property type="entry name" value="PEP_CTERM_THxN"/>
    <property type="match status" value="1"/>
</dbReference>
<evidence type="ECO:0000313" key="3">
    <source>
        <dbReference type="EMBL" id="MEE2002003.1"/>
    </source>
</evidence>
<feature type="chain" id="PRO_5045491121" evidence="1">
    <location>
        <begin position="26"/>
        <end position="274"/>
    </location>
</feature>
<dbReference type="RefSeq" id="WP_330129088.1">
    <property type="nucleotide sequence ID" value="NZ_JAUHLI010000010.1"/>
</dbReference>
<proteinExistence type="predicted"/>
<evidence type="ECO:0000256" key="1">
    <source>
        <dbReference type="SAM" id="SignalP"/>
    </source>
</evidence>
<dbReference type="EMBL" id="JAUHLI010000010">
    <property type="protein sequence ID" value="MEE2002003.1"/>
    <property type="molecule type" value="Genomic_DNA"/>
</dbReference>